<dbReference type="EMBL" id="DRXS01000275">
    <property type="protein sequence ID" value="HHR41191.1"/>
    <property type="molecule type" value="Genomic_DNA"/>
</dbReference>
<accession>A0A7C5U6A8</accession>
<gene>
    <name evidence="1" type="ORF">ENM42_05115</name>
</gene>
<sequence length="231" mass="26193">MTCTKIGRDGKTVYFLRDFQGWERHQLYAIRNGHAEEEQLSNFEAIRLFDFALSPNNREIALTGSTAKFNYVWIFNLETRIHEPVYECPGWGFSTNYSSQGDMLVFSANTTGIPRSSELVIINITKTTLGHLPLNRAVKTQARKWSPSKKKILFRTNAAGPYDLAIYDVDSDTTTYLGLSSYGVDFTDFSWLTDEGVWFVARFNGRSRLYVVKNGVREIDVGGTITGIEVN</sequence>
<organism evidence="1">
    <name type="scientific">Caldiarchaeum subterraneum</name>
    <dbReference type="NCBI Taxonomy" id="311458"/>
    <lineage>
        <taxon>Archaea</taxon>
        <taxon>Nitrososphaerota</taxon>
        <taxon>Candidatus Caldarchaeales</taxon>
        <taxon>Candidatus Caldarchaeaceae</taxon>
        <taxon>Candidatus Caldarchaeum</taxon>
    </lineage>
</organism>
<dbReference type="SUPFAM" id="SSF69304">
    <property type="entry name" value="Tricorn protease N-terminal domain"/>
    <property type="match status" value="1"/>
</dbReference>
<protein>
    <recommendedName>
        <fullName evidence="2">Dipeptidylpeptidase IV N-terminal domain-containing protein</fullName>
    </recommendedName>
</protein>
<dbReference type="Gene3D" id="2.130.10.150">
    <property type="entry name" value="Peptidase/esterase 'gauge' domain"/>
    <property type="match status" value="1"/>
</dbReference>
<comment type="caution">
    <text evidence="1">The sequence shown here is derived from an EMBL/GenBank/DDBJ whole genome shotgun (WGS) entry which is preliminary data.</text>
</comment>
<proteinExistence type="predicted"/>
<reference evidence="1" key="1">
    <citation type="journal article" date="2020" name="mSystems">
        <title>Genome- and Community-Level Interaction Insights into Carbon Utilization and Element Cycling Functions of Hydrothermarchaeota in Hydrothermal Sediment.</title>
        <authorList>
            <person name="Zhou Z."/>
            <person name="Liu Y."/>
            <person name="Xu W."/>
            <person name="Pan J."/>
            <person name="Luo Z.H."/>
            <person name="Li M."/>
        </authorList>
    </citation>
    <scope>NUCLEOTIDE SEQUENCE [LARGE SCALE GENOMIC DNA]</scope>
    <source>
        <strain evidence="1">SpSt-1084</strain>
    </source>
</reference>
<evidence type="ECO:0000313" key="1">
    <source>
        <dbReference type="EMBL" id="HHR41191.1"/>
    </source>
</evidence>
<dbReference type="AlphaFoldDB" id="A0A7C5U6A8"/>
<name>A0A7C5U6A8_CALS0</name>
<evidence type="ECO:0008006" key="2">
    <source>
        <dbReference type="Google" id="ProtNLM"/>
    </source>
</evidence>